<protein>
    <recommendedName>
        <fullName evidence="1">Reverse transcriptase domain-containing protein</fullName>
    </recommendedName>
</protein>
<name>A0ABM1ZQ84_AEDAL</name>
<dbReference type="PANTHER" id="PTHR21301:SF10">
    <property type="entry name" value="REVERSE TRANSCRIPTASE DOMAIN-CONTAINING PROTEIN"/>
    <property type="match status" value="1"/>
</dbReference>
<proteinExistence type="predicted"/>
<organism evidence="2 3">
    <name type="scientific">Aedes albopictus</name>
    <name type="common">Asian tiger mosquito</name>
    <name type="synonym">Stegomyia albopicta</name>
    <dbReference type="NCBI Taxonomy" id="7160"/>
    <lineage>
        <taxon>Eukaryota</taxon>
        <taxon>Metazoa</taxon>
        <taxon>Ecdysozoa</taxon>
        <taxon>Arthropoda</taxon>
        <taxon>Hexapoda</taxon>
        <taxon>Insecta</taxon>
        <taxon>Pterygota</taxon>
        <taxon>Neoptera</taxon>
        <taxon>Endopterygota</taxon>
        <taxon>Diptera</taxon>
        <taxon>Nematocera</taxon>
        <taxon>Culicoidea</taxon>
        <taxon>Culicidae</taxon>
        <taxon>Culicinae</taxon>
        <taxon>Aedini</taxon>
        <taxon>Aedes</taxon>
        <taxon>Stegomyia</taxon>
    </lineage>
</organism>
<feature type="domain" description="Reverse transcriptase" evidence="1">
    <location>
        <begin position="1"/>
        <end position="307"/>
    </location>
</feature>
<evidence type="ECO:0000313" key="2">
    <source>
        <dbReference type="EnsemblMetazoa" id="AALFPA23_020616.P30444"/>
    </source>
</evidence>
<dbReference type="CDD" id="cd00304">
    <property type="entry name" value="RT_like"/>
    <property type="match status" value="1"/>
</dbReference>
<sequence>MYREDYNMKMQALIEDDQTYQATNRDPTTRFQTKNNSFVKRLKDLKLIDYKTARILTRYDSVCPRIYGQPKAHKHNLPLRPVIPNVTAPTYMLTKFVAEILQRSLKSKFSTPSSFEFCKDINGTILPEGYIMISLDVVSLFTNVPRELVKQCIKDRWTEIDTEINQSLFMELVDFCMEASYFRYDGRYYIQTFGTAMGSPLSPILAEIALDSVIEKAMSSLPFPVPILKKYVDDIFLAVPSDAIDHVLQEFNRHEERLQLTVEVEEECKLPYLDMTVIRNSDQTLSTEWYSKPIASGRMLNWHSFHHRNTNLMWPTTSSTG</sequence>
<evidence type="ECO:0000259" key="1">
    <source>
        <dbReference type="PROSITE" id="PS50878"/>
    </source>
</evidence>
<evidence type="ECO:0000313" key="3">
    <source>
        <dbReference type="Proteomes" id="UP000069940"/>
    </source>
</evidence>
<dbReference type="PROSITE" id="PS50878">
    <property type="entry name" value="RT_POL"/>
    <property type="match status" value="1"/>
</dbReference>
<dbReference type="RefSeq" id="XP_062701661.1">
    <property type="nucleotide sequence ID" value="XM_062845677.1"/>
</dbReference>
<keyword evidence="3" id="KW-1185">Reference proteome</keyword>
<dbReference type="SUPFAM" id="SSF56672">
    <property type="entry name" value="DNA/RNA polymerases"/>
    <property type="match status" value="1"/>
</dbReference>
<dbReference type="InterPro" id="IPR000477">
    <property type="entry name" value="RT_dom"/>
</dbReference>
<dbReference type="Proteomes" id="UP000069940">
    <property type="component" value="Unassembled WGS sequence"/>
</dbReference>
<dbReference type="GeneID" id="134285233"/>
<dbReference type="InterPro" id="IPR043502">
    <property type="entry name" value="DNA/RNA_pol_sf"/>
</dbReference>
<dbReference type="EnsemblMetazoa" id="AALFPA23_020616.R30444">
    <property type="protein sequence ID" value="AALFPA23_020616.P30444"/>
    <property type="gene ID" value="AALFPA23_020616"/>
</dbReference>
<reference evidence="3" key="1">
    <citation type="journal article" date="2015" name="Proc. Natl. Acad. Sci. U.S.A.">
        <title>Genome sequence of the Asian Tiger mosquito, Aedes albopictus, reveals insights into its biology, genetics, and evolution.</title>
        <authorList>
            <person name="Chen X.G."/>
            <person name="Jiang X."/>
            <person name="Gu J."/>
            <person name="Xu M."/>
            <person name="Wu Y."/>
            <person name="Deng Y."/>
            <person name="Zhang C."/>
            <person name="Bonizzoni M."/>
            <person name="Dermauw W."/>
            <person name="Vontas J."/>
            <person name="Armbruster P."/>
            <person name="Huang X."/>
            <person name="Yang Y."/>
            <person name="Zhang H."/>
            <person name="He W."/>
            <person name="Peng H."/>
            <person name="Liu Y."/>
            <person name="Wu K."/>
            <person name="Chen J."/>
            <person name="Lirakis M."/>
            <person name="Topalis P."/>
            <person name="Van Leeuwen T."/>
            <person name="Hall A.B."/>
            <person name="Jiang X."/>
            <person name="Thorpe C."/>
            <person name="Mueller R.L."/>
            <person name="Sun C."/>
            <person name="Waterhouse R.M."/>
            <person name="Yan G."/>
            <person name="Tu Z.J."/>
            <person name="Fang X."/>
            <person name="James A.A."/>
        </authorList>
    </citation>
    <scope>NUCLEOTIDE SEQUENCE [LARGE SCALE GENOMIC DNA]</scope>
    <source>
        <strain evidence="3">Foshan</strain>
    </source>
</reference>
<accession>A0ABM1ZQ84</accession>
<reference evidence="2" key="2">
    <citation type="submission" date="2025-05" db="UniProtKB">
        <authorList>
            <consortium name="EnsemblMetazoa"/>
        </authorList>
    </citation>
    <scope>IDENTIFICATION</scope>
    <source>
        <strain evidence="2">Foshan</strain>
    </source>
</reference>
<dbReference type="PANTHER" id="PTHR21301">
    <property type="entry name" value="REVERSE TRANSCRIPTASE"/>
    <property type="match status" value="1"/>
</dbReference>
<dbReference type="Pfam" id="PF00078">
    <property type="entry name" value="RVT_1"/>
    <property type="match status" value="1"/>
</dbReference>